<dbReference type="GO" id="GO:0046872">
    <property type="term" value="F:metal ion binding"/>
    <property type="evidence" value="ECO:0007669"/>
    <property type="project" value="UniProtKB-KW"/>
</dbReference>
<keyword evidence="10" id="KW-0396">Initiation factor</keyword>
<dbReference type="GO" id="GO:0003677">
    <property type="term" value="F:DNA binding"/>
    <property type="evidence" value="ECO:0007669"/>
    <property type="project" value="UniProtKB-KW"/>
</dbReference>
<feature type="binding site" evidence="7">
    <location>
        <position position="200"/>
    </location>
    <ligand>
        <name>Ca(2+)</name>
        <dbReference type="ChEBI" id="CHEBI:29108"/>
        <label>1</label>
        <note>catalytic</note>
    </ligand>
</feature>
<comment type="cofactor">
    <cofactor evidence="7">
        <name>Ca(2+)</name>
        <dbReference type="ChEBI" id="CHEBI:29108"/>
    </cofactor>
    <text evidence="7">Binds 2 calcium ions per subunit.</text>
</comment>
<dbReference type="GO" id="GO:0003743">
    <property type="term" value="F:translation initiation factor activity"/>
    <property type="evidence" value="ECO:0007669"/>
    <property type="project" value="UniProtKB-KW"/>
</dbReference>
<dbReference type="Gene3D" id="2.120.10.30">
    <property type="entry name" value="TolB, C-terminal domain"/>
    <property type="match status" value="1"/>
</dbReference>
<dbReference type="PANTHER" id="PTHR12716:SF8">
    <property type="entry name" value="TRANSCRIPTION INITIATION FACTOR IIE SUBUNIT BETA"/>
    <property type="match status" value="1"/>
</dbReference>
<keyword evidence="11" id="KW-1185">Reference proteome</keyword>
<dbReference type="InterPro" id="IPR003166">
    <property type="entry name" value="TFIIE_bsu_DNA-bd"/>
</dbReference>
<evidence type="ECO:0000259" key="9">
    <source>
        <dbReference type="PROSITE" id="PS51351"/>
    </source>
</evidence>
<evidence type="ECO:0000256" key="4">
    <source>
        <dbReference type="ARBA" id="ARBA00023163"/>
    </source>
</evidence>
<evidence type="ECO:0000256" key="2">
    <source>
        <dbReference type="ARBA" id="ARBA00023015"/>
    </source>
</evidence>
<reference evidence="10 11" key="1">
    <citation type="submission" date="2016-04" db="EMBL/GenBank/DDBJ databases">
        <title>Evolutionary innovation and constraint leading to complex multicellularity in the Ascomycota.</title>
        <authorList>
            <person name="Cisse O."/>
            <person name="Nguyen A."/>
            <person name="Hewitt D.A."/>
            <person name="Jedd G."/>
            <person name="Stajich J.E."/>
        </authorList>
    </citation>
    <scope>NUCLEOTIDE SEQUENCE [LARGE SCALE GENOMIC DNA]</scope>
    <source>
        <strain evidence="10 11">DAH-3</strain>
    </source>
</reference>
<dbReference type="SUPFAM" id="SSF63829">
    <property type="entry name" value="Calcium-dependent phosphotriesterase"/>
    <property type="match status" value="1"/>
</dbReference>
<dbReference type="Proteomes" id="UP000186594">
    <property type="component" value="Unassembled WGS sequence"/>
</dbReference>
<evidence type="ECO:0000256" key="7">
    <source>
        <dbReference type="PIRSR" id="PIRSR602640-2"/>
    </source>
</evidence>
<sequence>MKGSRLILGATLQSDQSCLPLTQAMSGPKIFYSAIAIAVIAFVGRFLNETYTIMGYRRSDLTLKGVERCQSVYPQFLVACESFNLHESHAGRVLYIGCPESMETYFPGHLKDTHDEATIVSTELETEELVNLELKDFPEMSDFLPLGFDISDMDDSTVQITIINHKHGGSVLERFIHNLRESSVLHIETIQSELLTSPNDVYAVQDGFYITNDALYQTQPKRNIEHLLRLRLSNVVYYDNAKKEFRKVAGGFVYASGLTGNGDSVFVSDLLSRRVSVFERSEGGDLKFIQNVQVDFLPDNLAFISKTKDLVVAGFPFFINTWKSLKDCSVASTSVVARIPTDQLGGQFFGGGYAAQPSVEEILFDVSGKINGSTQAIIDPKSKQLFVTGFRNRGMLKCTAYPYCDHESGVYCNLQPSTNTPAMSSLSAQTGAFKKQLKSQPTYSKPVIPRVAPNSGYVSSNAPSPAASDVGTPTVSPSKPKKKPKSNIVYSQPADTGVGNVMQTQFVYAVEYLKKHECPKTASEISGYLSQPLSQSLISFLRSNSKIAYDKATDTYTYLPKHNVRSAEALVLFLESKNTGEGVLFKDLEDGWSAALNEIERLEKEKSIFVVRRKDVPHMIWWNDQRMDIIVENDFKRIWEEEKLPNLENLPRTLENAGLKPCSADPLTVRQAHAEQKLKKPKKRATKITNTHLNGILRDFSANRK</sequence>
<evidence type="ECO:0000313" key="10">
    <source>
        <dbReference type="EMBL" id="OLL24484.1"/>
    </source>
</evidence>
<dbReference type="InterPro" id="IPR016656">
    <property type="entry name" value="TFIIE-bsu"/>
</dbReference>
<keyword evidence="10" id="KW-0648">Protein biosynthesis</keyword>
<dbReference type="AlphaFoldDB" id="A0A1U7LPA8"/>
<dbReference type="InterPro" id="IPR054600">
    <property type="entry name" value="TFA2_E-tether"/>
</dbReference>
<keyword evidence="5" id="KW-0539">Nucleus</keyword>
<dbReference type="STRING" id="1198029.A0A1U7LPA8"/>
<dbReference type="Pfam" id="PF18121">
    <property type="entry name" value="TFA2_Winged_2"/>
    <property type="match status" value="1"/>
</dbReference>
<keyword evidence="7" id="KW-0106">Calcium</keyword>
<feature type="domain" description="TFIIE beta" evidence="9">
    <location>
        <begin position="490"/>
        <end position="565"/>
    </location>
</feature>
<evidence type="ECO:0000256" key="5">
    <source>
        <dbReference type="ARBA" id="ARBA00023242"/>
    </source>
</evidence>
<comment type="caution">
    <text evidence="10">The sequence shown here is derived from an EMBL/GenBank/DDBJ whole genome shotgun (WGS) entry which is preliminary data.</text>
</comment>
<dbReference type="OrthoDB" id="5323195at2759"/>
<keyword evidence="2" id="KW-0805">Transcription regulation</keyword>
<evidence type="ECO:0000256" key="8">
    <source>
        <dbReference type="SAM" id="MobiDB-lite"/>
    </source>
</evidence>
<keyword evidence="3" id="KW-0238">DNA-binding</keyword>
<dbReference type="Pfam" id="PF01731">
    <property type="entry name" value="Arylesterase"/>
    <property type="match status" value="1"/>
</dbReference>
<dbReference type="PROSITE" id="PS51351">
    <property type="entry name" value="TFIIE_BETA_C"/>
    <property type="match status" value="1"/>
</dbReference>
<dbReference type="Pfam" id="PF22254">
    <property type="entry name" value="TFA2_E-tether"/>
    <property type="match status" value="1"/>
</dbReference>
<feature type="region of interest" description="Disordered" evidence="8">
    <location>
        <begin position="454"/>
        <end position="491"/>
    </location>
</feature>
<feature type="binding site" evidence="7">
    <location>
        <position position="299"/>
    </location>
    <ligand>
        <name>Ca(2+)</name>
        <dbReference type="ChEBI" id="CHEBI:29108"/>
        <label>1</label>
        <note>catalytic</note>
    </ligand>
</feature>
<dbReference type="GO" id="GO:0005673">
    <property type="term" value="C:transcription factor TFIIE complex"/>
    <property type="evidence" value="ECO:0007669"/>
    <property type="project" value="InterPro"/>
</dbReference>
<dbReference type="Pfam" id="PF02186">
    <property type="entry name" value="TFIIE_beta"/>
    <property type="match status" value="1"/>
</dbReference>
<name>A0A1U7LPA8_NEOID</name>
<feature type="binding site" evidence="7">
    <location>
        <position position="300"/>
    </location>
    <ligand>
        <name>Ca(2+)</name>
        <dbReference type="ChEBI" id="CHEBI:29108"/>
        <label>1</label>
        <note>catalytic</note>
    </ligand>
</feature>
<feature type="binding site" evidence="7">
    <location>
        <position position="199"/>
    </location>
    <ligand>
        <name>Ca(2+)</name>
        <dbReference type="ChEBI" id="CHEBI:29108"/>
        <label>1</label>
        <note>catalytic</note>
    </ligand>
</feature>
<dbReference type="GO" id="GO:0004064">
    <property type="term" value="F:arylesterase activity"/>
    <property type="evidence" value="ECO:0007669"/>
    <property type="project" value="InterPro"/>
</dbReference>
<evidence type="ECO:0000256" key="1">
    <source>
        <dbReference type="ARBA" id="ARBA00004123"/>
    </source>
</evidence>
<dbReference type="InterPro" id="IPR002640">
    <property type="entry name" value="Arylesterase"/>
</dbReference>
<gene>
    <name evidence="10" type="ORF">NEOLI_003263</name>
</gene>
<dbReference type="PANTHER" id="PTHR12716">
    <property type="entry name" value="TRANSCRIPTION INITIATION FACTOR IIE, BETA SUBUNIT"/>
    <property type="match status" value="1"/>
</dbReference>
<evidence type="ECO:0000313" key="11">
    <source>
        <dbReference type="Proteomes" id="UP000186594"/>
    </source>
</evidence>
<accession>A0A1U7LPA8</accession>
<keyword evidence="7" id="KW-0479">Metal-binding</keyword>
<evidence type="ECO:0000256" key="6">
    <source>
        <dbReference type="ARBA" id="ARBA00025581"/>
    </source>
</evidence>
<dbReference type="GO" id="GO:0001097">
    <property type="term" value="F:TFIIH-class transcription factor complex binding"/>
    <property type="evidence" value="ECO:0007669"/>
    <property type="project" value="TreeGrafter"/>
</dbReference>
<dbReference type="InterPro" id="IPR011042">
    <property type="entry name" value="6-blade_b-propeller_TolB-like"/>
</dbReference>
<organism evidence="10 11">
    <name type="scientific">Neolecta irregularis (strain DAH-3)</name>
    <dbReference type="NCBI Taxonomy" id="1198029"/>
    <lineage>
        <taxon>Eukaryota</taxon>
        <taxon>Fungi</taxon>
        <taxon>Dikarya</taxon>
        <taxon>Ascomycota</taxon>
        <taxon>Taphrinomycotina</taxon>
        <taxon>Neolectales</taxon>
        <taxon>Neolectaceae</taxon>
        <taxon>Neolecta</taxon>
    </lineage>
</organism>
<dbReference type="InterPro" id="IPR040501">
    <property type="entry name" value="TFA2_Winged_2"/>
</dbReference>
<comment type="subcellular location">
    <subcellularLocation>
        <location evidence="1">Nucleus</location>
    </subcellularLocation>
</comment>
<dbReference type="EMBL" id="LXFE01000773">
    <property type="protein sequence ID" value="OLL24484.1"/>
    <property type="molecule type" value="Genomic_DNA"/>
</dbReference>
<dbReference type="GO" id="GO:0006367">
    <property type="term" value="P:transcription initiation at RNA polymerase II promoter"/>
    <property type="evidence" value="ECO:0007669"/>
    <property type="project" value="InterPro"/>
</dbReference>
<protein>
    <submittedName>
        <fullName evidence="10">Transcription initiation factor IIE subunit beta</fullName>
    </submittedName>
</protein>
<evidence type="ECO:0000256" key="3">
    <source>
        <dbReference type="ARBA" id="ARBA00023125"/>
    </source>
</evidence>
<keyword evidence="4" id="KW-0804">Transcription</keyword>
<proteinExistence type="predicted"/>
<comment type="function">
    <text evidence="6">Recruits TFIIH to the initiation complex and stimulates the RNA polymerase II C-terminal domain kinase and DNA-dependent ATPase activities of TFIIH. Both TFIIH and TFIIE are required for promoter clearance by RNA polymerase.</text>
</comment>